<dbReference type="OrthoDB" id="9813413at2"/>
<keyword evidence="3" id="KW-0804">Transcription</keyword>
<keyword evidence="2" id="KW-0238">DNA-binding</keyword>
<dbReference type="SMART" id="SM00342">
    <property type="entry name" value="HTH_ARAC"/>
    <property type="match status" value="1"/>
</dbReference>
<gene>
    <name evidence="5" type="ORF">BK123_00280</name>
</gene>
<protein>
    <submittedName>
        <fullName evidence="5">AraC family transcriptional regulator</fullName>
    </submittedName>
</protein>
<name>A0A1R1B7H2_PAELA</name>
<keyword evidence="1" id="KW-0805">Transcription regulation</keyword>
<evidence type="ECO:0000313" key="5">
    <source>
        <dbReference type="EMBL" id="OME96083.1"/>
    </source>
</evidence>
<accession>A0A1R1B7H2</accession>
<dbReference type="InterPro" id="IPR009057">
    <property type="entry name" value="Homeodomain-like_sf"/>
</dbReference>
<dbReference type="SUPFAM" id="SSF51215">
    <property type="entry name" value="Regulatory protein AraC"/>
    <property type="match status" value="1"/>
</dbReference>
<dbReference type="SUPFAM" id="SSF46689">
    <property type="entry name" value="Homeodomain-like"/>
    <property type="match status" value="2"/>
</dbReference>
<dbReference type="Pfam" id="PF02311">
    <property type="entry name" value="AraC_binding"/>
    <property type="match status" value="1"/>
</dbReference>
<dbReference type="Proteomes" id="UP000187074">
    <property type="component" value="Unassembled WGS sequence"/>
</dbReference>
<evidence type="ECO:0000259" key="4">
    <source>
        <dbReference type="PROSITE" id="PS01124"/>
    </source>
</evidence>
<dbReference type="GO" id="GO:0043565">
    <property type="term" value="F:sequence-specific DNA binding"/>
    <property type="evidence" value="ECO:0007669"/>
    <property type="project" value="InterPro"/>
</dbReference>
<evidence type="ECO:0000313" key="6">
    <source>
        <dbReference type="Proteomes" id="UP000187074"/>
    </source>
</evidence>
<organism evidence="5 6">
    <name type="scientific">Paenibacillus lautus</name>
    <name type="common">Bacillus lautus</name>
    <dbReference type="NCBI Taxonomy" id="1401"/>
    <lineage>
        <taxon>Bacteria</taxon>
        <taxon>Bacillati</taxon>
        <taxon>Bacillota</taxon>
        <taxon>Bacilli</taxon>
        <taxon>Bacillales</taxon>
        <taxon>Paenibacillaceae</taxon>
        <taxon>Paenibacillus</taxon>
    </lineage>
</organism>
<dbReference type="InterPro" id="IPR018062">
    <property type="entry name" value="HTH_AraC-typ_CS"/>
</dbReference>
<evidence type="ECO:0000256" key="2">
    <source>
        <dbReference type="ARBA" id="ARBA00023125"/>
    </source>
</evidence>
<evidence type="ECO:0000256" key="3">
    <source>
        <dbReference type="ARBA" id="ARBA00023163"/>
    </source>
</evidence>
<dbReference type="InterPro" id="IPR037923">
    <property type="entry name" value="HTH-like"/>
</dbReference>
<dbReference type="Pfam" id="PF12833">
    <property type="entry name" value="HTH_18"/>
    <property type="match status" value="1"/>
</dbReference>
<dbReference type="GO" id="GO:0003700">
    <property type="term" value="F:DNA-binding transcription factor activity"/>
    <property type="evidence" value="ECO:0007669"/>
    <property type="project" value="InterPro"/>
</dbReference>
<dbReference type="InterPro" id="IPR003313">
    <property type="entry name" value="AraC-bd"/>
</dbReference>
<dbReference type="AlphaFoldDB" id="A0A1R1B7H2"/>
<dbReference type="STRING" id="1401.BK123_00280"/>
<dbReference type="PROSITE" id="PS01124">
    <property type="entry name" value="HTH_ARAC_FAMILY_2"/>
    <property type="match status" value="1"/>
</dbReference>
<dbReference type="PANTHER" id="PTHR43280:SF30">
    <property type="entry name" value="MMSAB OPERON REGULATORY PROTEIN"/>
    <property type="match status" value="1"/>
</dbReference>
<dbReference type="PANTHER" id="PTHR43280">
    <property type="entry name" value="ARAC-FAMILY TRANSCRIPTIONAL REGULATOR"/>
    <property type="match status" value="1"/>
</dbReference>
<dbReference type="Gene3D" id="1.10.10.60">
    <property type="entry name" value="Homeodomain-like"/>
    <property type="match status" value="2"/>
</dbReference>
<dbReference type="EMBL" id="MRTF01000001">
    <property type="protein sequence ID" value="OME96083.1"/>
    <property type="molecule type" value="Genomic_DNA"/>
</dbReference>
<feature type="domain" description="HTH araC/xylS-type" evidence="4">
    <location>
        <begin position="180"/>
        <end position="279"/>
    </location>
</feature>
<evidence type="ECO:0000256" key="1">
    <source>
        <dbReference type="ARBA" id="ARBA00023015"/>
    </source>
</evidence>
<dbReference type="CDD" id="cd06986">
    <property type="entry name" value="cupin_MmsR-like_N"/>
    <property type="match status" value="1"/>
</dbReference>
<comment type="caution">
    <text evidence="5">The sequence shown here is derived from an EMBL/GenBank/DDBJ whole genome shotgun (WGS) entry which is preliminary data.</text>
</comment>
<dbReference type="Gene3D" id="2.60.120.280">
    <property type="entry name" value="Regulatory protein AraC"/>
    <property type="match status" value="1"/>
</dbReference>
<dbReference type="RefSeq" id="WP_076320472.1">
    <property type="nucleotide sequence ID" value="NZ_JBCMZZ010000014.1"/>
</dbReference>
<sequence>MMKPTYSVASNPAQQGSGSLHVRFAGESQTRPEHALGPKIYDHYLLHIIESGHGVFRTETDRYQLGPGDCFLIHPGQIVSYVSDASQPWRYRWVAFDGEQAGEGVSRSGLTPEKPVLHLMENNPIPGYVSLIQSHFQSREESSHIAAIGYLHLIWAEIMNRSDRPSRLTLAEPQVQRTVKQMINYMASQYAHPVSIEQMCASLGYNRAYLSRIFKQETGMTPITYLLKLRIDQSKRLLRERPDLSIEQVSASVGLTDPLYFSRQFKRLVGRSPTRYRKDILSSSALT</sequence>
<dbReference type="InterPro" id="IPR018060">
    <property type="entry name" value="HTH_AraC"/>
</dbReference>
<dbReference type="PROSITE" id="PS00041">
    <property type="entry name" value="HTH_ARAC_FAMILY_1"/>
    <property type="match status" value="1"/>
</dbReference>
<reference evidence="5 6" key="1">
    <citation type="submission" date="2016-11" db="EMBL/GenBank/DDBJ databases">
        <title>Paenibacillus species isolates.</title>
        <authorList>
            <person name="Beno S.M."/>
        </authorList>
    </citation>
    <scope>NUCLEOTIDE SEQUENCE [LARGE SCALE GENOMIC DNA]</scope>
    <source>
        <strain evidence="5 6">FSL F4-0100</strain>
    </source>
</reference>
<proteinExistence type="predicted"/>